<evidence type="ECO:0000313" key="1">
    <source>
        <dbReference type="EMBL" id="CDJ68509.1"/>
    </source>
</evidence>
<gene>
    <name evidence="1" type="ORF">ENH_00054310</name>
</gene>
<reference evidence="1" key="2">
    <citation type="submission" date="2013-10" db="EMBL/GenBank/DDBJ databases">
        <authorList>
            <person name="Aslett M."/>
        </authorList>
    </citation>
    <scope>NUCLEOTIDE SEQUENCE [LARGE SCALE GENOMIC DNA]</scope>
    <source>
        <strain evidence="1">Houghton</strain>
    </source>
</reference>
<name>U6N166_9EIME</name>
<sequence>MAAKEKRIAELSSECEGELEGWIAFGSAAAQQQQQQQQPLPGYDLLLLEEELQQKDKNFDKLLLAAALQQQNFCSRNYKTLCPFAWTPVGTGGFCEAPRAYIGGEGDGICQAPFDYSGPCETSCDRDYSAPCPEGWNLVGLPKP</sequence>
<dbReference type="EMBL" id="HG725557">
    <property type="protein sequence ID" value="CDJ68509.1"/>
    <property type="molecule type" value="Genomic_DNA"/>
</dbReference>
<reference evidence="1" key="1">
    <citation type="submission" date="2013-10" db="EMBL/GenBank/DDBJ databases">
        <title>Genomic analysis of the causative agents of coccidiosis in chickens.</title>
        <authorList>
            <person name="Reid A.J."/>
            <person name="Blake D."/>
            <person name="Billington K."/>
            <person name="Browne H."/>
            <person name="Dunn M."/>
            <person name="Hung S."/>
            <person name="Kawahara F."/>
            <person name="Miranda-Saavedra D."/>
            <person name="Mourier T."/>
            <person name="Nagra H."/>
            <person name="Otto T.D."/>
            <person name="Rawlings N."/>
            <person name="Sanchez A."/>
            <person name="Sanders M."/>
            <person name="Subramaniam C."/>
            <person name="Tay Y."/>
            <person name="Dear P."/>
            <person name="Doerig C."/>
            <person name="Gruber A."/>
            <person name="Parkinson J."/>
            <person name="Shirley M."/>
            <person name="Wan K.L."/>
            <person name="Berriman M."/>
            <person name="Tomley F."/>
            <person name="Pain A."/>
        </authorList>
    </citation>
    <scope>NUCLEOTIDE SEQUENCE [LARGE SCALE GENOMIC DNA]</scope>
    <source>
        <strain evidence="1">Houghton</strain>
    </source>
</reference>
<dbReference type="RefSeq" id="XP_013436976.1">
    <property type="nucleotide sequence ID" value="XM_013581522.1"/>
</dbReference>
<proteinExistence type="predicted"/>
<dbReference type="AlphaFoldDB" id="U6N166"/>
<organism evidence="1 2">
    <name type="scientific">Eimeria necatrix</name>
    <dbReference type="NCBI Taxonomy" id="51315"/>
    <lineage>
        <taxon>Eukaryota</taxon>
        <taxon>Sar</taxon>
        <taxon>Alveolata</taxon>
        <taxon>Apicomplexa</taxon>
        <taxon>Conoidasida</taxon>
        <taxon>Coccidia</taxon>
        <taxon>Eucoccidiorida</taxon>
        <taxon>Eimeriorina</taxon>
        <taxon>Eimeriidae</taxon>
        <taxon>Eimeria</taxon>
    </lineage>
</organism>
<evidence type="ECO:0000313" key="2">
    <source>
        <dbReference type="Proteomes" id="UP000030754"/>
    </source>
</evidence>
<accession>U6N166</accession>
<keyword evidence="2" id="KW-1185">Reference proteome</keyword>
<dbReference type="OrthoDB" id="10528400at2759"/>
<dbReference type="VEuPathDB" id="ToxoDB:ENH_00054310"/>
<protein>
    <submittedName>
        <fullName evidence="1">Plasmodium falciparum CPW-WPC domain-containing protein, putative</fullName>
    </submittedName>
</protein>
<dbReference type="Proteomes" id="UP000030754">
    <property type="component" value="Unassembled WGS sequence"/>
</dbReference>
<dbReference type="GeneID" id="25475576"/>